<dbReference type="Pfam" id="PF00348">
    <property type="entry name" value="polyprenyl_synt"/>
    <property type="match status" value="1"/>
</dbReference>
<dbReference type="PROSITE" id="PS00444">
    <property type="entry name" value="POLYPRENYL_SYNTHASE_2"/>
    <property type="match status" value="1"/>
</dbReference>
<dbReference type="SFLD" id="SFLDG01017">
    <property type="entry name" value="Polyprenyl_Transferase_Like"/>
    <property type="match status" value="1"/>
</dbReference>
<dbReference type="Gene3D" id="1.10.600.10">
    <property type="entry name" value="Farnesyl Diphosphate Synthase"/>
    <property type="match status" value="1"/>
</dbReference>
<comment type="caution">
    <text evidence="7">The sequence shown here is derived from an EMBL/GenBank/DDBJ whole genome shotgun (WGS) entry which is preliminary data.</text>
</comment>
<dbReference type="EMBL" id="JBHLUD010000007">
    <property type="protein sequence ID" value="MFC0544623.1"/>
    <property type="molecule type" value="Genomic_DNA"/>
</dbReference>
<name>A0ABV6MWD8_9PSEU</name>
<evidence type="ECO:0000256" key="6">
    <source>
        <dbReference type="RuleBase" id="RU004466"/>
    </source>
</evidence>
<dbReference type="EC" id="2.5.1.-" evidence="7"/>
<organism evidence="7 8">
    <name type="scientific">Kutzneria chonburiensis</name>
    <dbReference type="NCBI Taxonomy" id="1483604"/>
    <lineage>
        <taxon>Bacteria</taxon>
        <taxon>Bacillati</taxon>
        <taxon>Actinomycetota</taxon>
        <taxon>Actinomycetes</taxon>
        <taxon>Pseudonocardiales</taxon>
        <taxon>Pseudonocardiaceae</taxon>
        <taxon>Kutzneria</taxon>
    </lineage>
</organism>
<dbReference type="SUPFAM" id="SSF48576">
    <property type="entry name" value="Terpenoid synthases"/>
    <property type="match status" value="1"/>
</dbReference>
<gene>
    <name evidence="7" type="ORF">ACFFH7_24175</name>
</gene>
<keyword evidence="4" id="KW-0479">Metal-binding</keyword>
<dbReference type="InterPro" id="IPR000092">
    <property type="entry name" value="Polyprenyl_synt"/>
</dbReference>
<dbReference type="SFLD" id="SFLDS00005">
    <property type="entry name" value="Isoprenoid_Synthase_Type_I"/>
    <property type="match status" value="1"/>
</dbReference>
<dbReference type="InterPro" id="IPR008949">
    <property type="entry name" value="Isoprenoid_synthase_dom_sf"/>
</dbReference>
<evidence type="ECO:0000256" key="4">
    <source>
        <dbReference type="ARBA" id="ARBA00022723"/>
    </source>
</evidence>
<evidence type="ECO:0000256" key="5">
    <source>
        <dbReference type="ARBA" id="ARBA00022842"/>
    </source>
</evidence>
<keyword evidence="3 6" id="KW-0808">Transferase</keyword>
<comment type="cofactor">
    <cofactor evidence="1">
        <name>Mg(2+)</name>
        <dbReference type="ChEBI" id="CHEBI:18420"/>
    </cofactor>
</comment>
<keyword evidence="5" id="KW-0460">Magnesium</keyword>
<protein>
    <submittedName>
        <fullName evidence="7">Polyprenyl synthetase family protein</fullName>
        <ecNumber evidence="7">2.5.1.-</ecNumber>
    </submittedName>
</protein>
<evidence type="ECO:0000256" key="2">
    <source>
        <dbReference type="ARBA" id="ARBA00006706"/>
    </source>
</evidence>
<dbReference type="InterPro" id="IPR033749">
    <property type="entry name" value="Polyprenyl_synt_CS"/>
</dbReference>
<dbReference type="RefSeq" id="WP_379794216.1">
    <property type="nucleotide sequence ID" value="NZ_CP097263.1"/>
</dbReference>
<evidence type="ECO:0000256" key="1">
    <source>
        <dbReference type="ARBA" id="ARBA00001946"/>
    </source>
</evidence>
<dbReference type="PANTHER" id="PTHR12001">
    <property type="entry name" value="GERANYLGERANYL PYROPHOSPHATE SYNTHASE"/>
    <property type="match status" value="1"/>
</dbReference>
<dbReference type="Proteomes" id="UP001589810">
    <property type="component" value="Unassembled WGS sequence"/>
</dbReference>
<evidence type="ECO:0000313" key="7">
    <source>
        <dbReference type="EMBL" id="MFC0544623.1"/>
    </source>
</evidence>
<evidence type="ECO:0000313" key="8">
    <source>
        <dbReference type="Proteomes" id="UP001589810"/>
    </source>
</evidence>
<keyword evidence="8" id="KW-1185">Reference proteome</keyword>
<accession>A0ABV6MWD8</accession>
<dbReference type="GO" id="GO:0016740">
    <property type="term" value="F:transferase activity"/>
    <property type="evidence" value="ECO:0007669"/>
    <property type="project" value="UniProtKB-KW"/>
</dbReference>
<comment type="similarity">
    <text evidence="2 6">Belongs to the FPP/GGPP synthase family.</text>
</comment>
<sequence length="340" mass="36413">MTGNQHTHTASERGIRFDFADPALADAVRIGLTRVENLLRSVVQSDLEFVTETALHLVDAGGKRFRPLFTLLAAQFGDADREDVTKAAAVVELIHLATLYHDDVMDEATMRRGAVSANARWDNTIAILTGDFLFAHASKLVADLGTEAGHIMASTFSQLVTGQMRETIGPAQGQDPVAHYLKVIDEKTGSLIATAGRFGGMFAGVAPEQVRALSVYGDAIGKAFQISDDIIDIASPAAESGKTPGTDLREGVRTLPMLYALTDPDPQGDRLRELLAGPIADDNLVDEALKLLRESAGLEQARQTLAGYADQARTALLVLPAGPARDALDALTDYMVARTY</sequence>
<dbReference type="CDD" id="cd00685">
    <property type="entry name" value="Trans_IPPS_HT"/>
    <property type="match status" value="1"/>
</dbReference>
<proteinExistence type="inferred from homology"/>
<dbReference type="PANTHER" id="PTHR12001:SF69">
    <property type="entry name" value="ALL TRANS-POLYPRENYL-DIPHOSPHATE SYNTHASE PDSS1"/>
    <property type="match status" value="1"/>
</dbReference>
<evidence type="ECO:0000256" key="3">
    <source>
        <dbReference type="ARBA" id="ARBA00022679"/>
    </source>
</evidence>
<reference evidence="7 8" key="1">
    <citation type="submission" date="2024-09" db="EMBL/GenBank/DDBJ databases">
        <authorList>
            <person name="Sun Q."/>
            <person name="Mori K."/>
        </authorList>
    </citation>
    <scope>NUCLEOTIDE SEQUENCE [LARGE SCALE GENOMIC DNA]</scope>
    <source>
        <strain evidence="7 8">TBRC 1432</strain>
    </source>
</reference>